<dbReference type="Pfam" id="PF00096">
    <property type="entry name" value="zf-C2H2"/>
    <property type="match status" value="1"/>
</dbReference>
<dbReference type="GO" id="GO:0048513">
    <property type="term" value="P:animal organ development"/>
    <property type="evidence" value="ECO:0007669"/>
    <property type="project" value="UniProtKB-ARBA"/>
</dbReference>
<dbReference type="GO" id="GO:0005634">
    <property type="term" value="C:nucleus"/>
    <property type="evidence" value="ECO:0007669"/>
    <property type="project" value="UniProtKB-SubCell"/>
</dbReference>
<dbReference type="AlphaFoldDB" id="A0AAW0UZP5"/>
<feature type="compositionally biased region" description="Low complexity" evidence="8">
    <location>
        <begin position="163"/>
        <end position="173"/>
    </location>
</feature>
<evidence type="ECO:0008006" key="13">
    <source>
        <dbReference type="Google" id="ProtNLM"/>
    </source>
</evidence>
<evidence type="ECO:0000256" key="1">
    <source>
        <dbReference type="ARBA" id="ARBA00004123"/>
    </source>
</evidence>
<feature type="compositionally biased region" description="Basic and acidic residues" evidence="8">
    <location>
        <begin position="120"/>
        <end position="138"/>
    </location>
</feature>
<evidence type="ECO:0000256" key="7">
    <source>
        <dbReference type="PROSITE-ProRule" id="PRU00042"/>
    </source>
</evidence>
<dbReference type="PANTHER" id="PTHR23110:SF99">
    <property type="entry name" value="BROAD-COMPLEX CORE PROTEIN ISOFORM 6"/>
    <property type="match status" value="1"/>
</dbReference>
<evidence type="ECO:0000313" key="11">
    <source>
        <dbReference type="EMBL" id="KAK8404070.1"/>
    </source>
</evidence>
<keyword evidence="4 7" id="KW-0863">Zinc-finger</keyword>
<dbReference type="SMART" id="SM00225">
    <property type="entry name" value="BTB"/>
    <property type="match status" value="1"/>
</dbReference>
<dbReference type="PANTHER" id="PTHR23110">
    <property type="entry name" value="BTB DOMAIN TRANSCRIPTION FACTOR"/>
    <property type="match status" value="1"/>
</dbReference>
<feature type="domain" description="C2H2-type" evidence="10">
    <location>
        <begin position="341"/>
        <end position="368"/>
    </location>
</feature>
<feature type="region of interest" description="Disordered" evidence="8">
    <location>
        <begin position="119"/>
        <end position="300"/>
    </location>
</feature>
<keyword evidence="3" id="KW-0677">Repeat</keyword>
<dbReference type="GO" id="GO:0048666">
    <property type="term" value="P:neuron development"/>
    <property type="evidence" value="ECO:0007669"/>
    <property type="project" value="UniProtKB-ARBA"/>
</dbReference>
<feature type="domain" description="BTB" evidence="9">
    <location>
        <begin position="31"/>
        <end position="96"/>
    </location>
</feature>
<dbReference type="GO" id="GO:0008270">
    <property type="term" value="F:zinc ion binding"/>
    <property type="evidence" value="ECO:0007669"/>
    <property type="project" value="UniProtKB-KW"/>
</dbReference>
<evidence type="ECO:0000259" key="9">
    <source>
        <dbReference type="PROSITE" id="PS50097"/>
    </source>
</evidence>
<dbReference type="PROSITE" id="PS50097">
    <property type="entry name" value="BTB"/>
    <property type="match status" value="1"/>
</dbReference>
<dbReference type="GO" id="GO:0003006">
    <property type="term" value="P:developmental process involved in reproduction"/>
    <property type="evidence" value="ECO:0007669"/>
    <property type="project" value="UniProtKB-ARBA"/>
</dbReference>
<accession>A0AAW0UZP5</accession>
<dbReference type="InterPro" id="IPR000210">
    <property type="entry name" value="BTB/POZ_dom"/>
</dbReference>
<dbReference type="PROSITE" id="PS00028">
    <property type="entry name" value="ZINC_FINGER_C2H2_1"/>
    <property type="match status" value="1"/>
</dbReference>
<dbReference type="SMART" id="SM00355">
    <property type="entry name" value="ZnF_C2H2"/>
    <property type="match status" value="2"/>
</dbReference>
<evidence type="ECO:0000313" key="12">
    <source>
        <dbReference type="Proteomes" id="UP001487740"/>
    </source>
</evidence>
<dbReference type="SUPFAM" id="SSF54695">
    <property type="entry name" value="POZ domain"/>
    <property type="match status" value="1"/>
</dbReference>
<dbReference type="InterPro" id="IPR013087">
    <property type="entry name" value="Znf_C2H2_type"/>
</dbReference>
<keyword evidence="5" id="KW-0862">Zinc</keyword>
<dbReference type="Gene3D" id="3.30.710.10">
    <property type="entry name" value="Potassium Channel Kv1.1, Chain A"/>
    <property type="match status" value="1"/>
</dbReference>
<dbReference type="Gene3D" id="3.30.160.60">
    <property type="entry name" value="Classic Zinc Finger"/>
    <property type="match status" value="2"/>
</dbReference>
<dbReference type="InterPro" id="IPR011333">
    <property type="entry name" value="SKP1/BTB/POZ_sf"/>
</dbReference>
<dbReference type="Proteomes" id="UP001487740">
    <property type="component" value="Unassembled WGS sequence"/>
</dbReference>
<keyword evidence="6" id="KW-0539">Nucleus</keyword>
<dbReference type="PROSITE" id="PS50157">
    <property type="entry name" value="ZINC_FINGER_C2H2_2"/>
    <property type="match status" value="1"/>
</dbReference>
<dbReference type="GO" id="GO:0006357">
    <property type="term" value="P:regulation of transcription by RNA polymerase II"/>
    <property type="evidence" value="ECO:0007669"/>
    <property type="project" value="TreeGrafter"/>
</dbReference>
<evidence type="ECO:0000256" key="6">
    <source>
        <dbReference type="ARBA" id="ARBA00023242"/>
    </source>
</evidence>
<gene>
    <name evidence="11" type="ORF">O3P69_000253</name>
</gene>
<sequence>MEDGLLSLKWNNHKTTFFDILRVLREKANYTDATIAVEGKFYPVHKLVMSTCSEYFSEIFERTPCKSPVIVLKDVRSQDMDALLDYMYLGEVNVNQNDLASLLKTAECLRIKGLAVPDEDPTKTKKQLLPDDRRESPPPKRRRHEDPSSTSQTLRPTSPPASSPSKNSSTSGTAGDRAGAQRTSSLPGTQSQDSSHDSSIDPPPMVKVEMEEAEDLEDGYRRDNSYEGGSINEGDGGDYGSEVSKSEHDPENYGGGSYAGPSLQQGGDLPWEEGDSSSFPPEGFSGDHPGGQQPQGAASPVWTHRGLYHGAGPAMLPQALPRDPTFSPAGEEDVESMKLVPRCCICYKTFIQKSDLKRHMRIHTGEKPYGCHLCPYRGNQSTHLKKHLYLVHKVDAAAPSPTHPLRKLF</sequence>
<comment type="subcellular location">
    <subcellularLocation>
        <location evidence="1">Nucleus</location>
    </subcellularLocation>
</comment>
<dbReference type="SUPFAM" id="SSF57667">
    <property type="entry name" value="beta-beta-alpha zinc fingers"/>
    <property type="match status" value="1"/>
</dbReference>
<comment type="caution">
    <text evidence="11">The sequence shown here is derived from an EMBL/GenBank/DDBJ whole genome shotgun (WGS) entry which is preliminary data.</text>
</comment>
<dbReference type="InterPro" id="IPR051095">
    <property type="entry name" value="Dros_DevTransReg"/>
</dbReference>
<evidence type="ECO:0000256" key="4">
    <source>
        <dbReference type="ARBA" id="ARBA00022771"/>
    </source>
</evidence>
<organism evidence="11 12">
    <name type="scientific">Scylla paramamosain</name>
    <name type="common">Mud crab</name>
    <dbReference type="NCBI Taxonomy" id="85552"/>
    <lineage>
        <taxon>Eukaryota</taxon>
        <taxon>Metazoa</taxon>
        <taxon>Ecdysozoa</taxon>
        <taxon>Arthropoda</taxon>
        <taxon>Crustacea</taxon>
        <taxon>Multicrustacea</taxon>
        <taxon>Malacostraca</taxon>
        <taxon>Eumalacostraca</taxon>
        <taxon>Eucarida</taxon>
        <taxon>Decapoda</taxon>
        <taxon>Pleocyemata</taxon>
        <taxon>Brachyura</taxon>
        <taxon>Eubrachyura</taxon>
        <taxon>Portunoidea</taxon>
        <taxon>Portunidae</taxon>
        <taxon>Portuninae</taxon>
        <taxon>Scylla</taxon>
    </lineage>
</organism>
<evidence type="ECO:0000256" key="8">
    <source>
        <dbReference type="SAM" id="MobiDB-lite"/>
    </source>
</evidence>
<dbReference type="FunFam" id="3.30.160.60:FF:001498">
    <property type="entry name" value="Zinc finger protein 404"/>
    <property type="match status" value="1"/>
</dbReference>
<feature type="compositionally biased region" description="Polar residues" evidence="8">
    <location>
        <begin position="181"/>
        <end position="190"/>
    </location>
</feature>
<evidence type="ECO:0000256" key="5">
    <source>
        <dbReference type="ARBA" id="ARBA00022833"/>
    </source>
</evidence>
<protein>
    <recommendedName>
        <fullName evidence="13">Longitudinals lacking protein</fullName>
    </recommendedName>
</protein>
<dbReference type="InterPro" id="IPR036236">
    <property type="entry name" value="Znf_C2H2_sf"/>
</dbReference>
<name>A0AAW0UZP5_SCYPA</name>
<proteinExistence type="predicted"/>
<keyword evidence="12" id="KW-1185">Reference proteome</keyword>
<keyword evidence="2" id="KW-0479">Metal-binding</keyword>
<evidence type="ECO:0000256" key="2">
    <source>
        <dbReference type="ARBA" id="ARBA00022723"/>
    </source>
</evidence>
<evidence type="ECO:0000259" key="10">
    <source>
        <dbReference type="PROSITE" id="PS50157"/>
    </source>
</evidence>
<dbReference type="EMBL" id="JARAKH010000005">
    <property type="protein sequence ID" value="KAK8404070.1"/>
    <property type="molecule type" value="Genomic_DNA"/>
</dbReference>
<dbReference type="CDD" id="cd18315">
    <property type="entry name" value="BTB_POZ_BAB-like"/>
    <property type="match status" value="1"/>
</dbReference>
<evidence type="ECO:0000256" key="3">
    <source>
        <dbReference type="ARBA" id="ARBA00022737"/>
    </source>
</evidence>
<dbReference type="Pfam" id="PF00651">
    <property type="entry name" value="BTB"/>
    <property type="match status" value="1"/>
</dbReference>
<reference evidence="11 12" key="1">
    <citation type="submission" date="2023-03" db="EMBL/GenBank/DDBJ databases">
        <title>High-quality genome of Scylla paramamosain provides insights in environmental adaptation.</title>
        <authorList>
            <person name="Zhang L."/>
        </authorList>
    </citation>
    <scope>NUCLEOTIDE SEQUENCE [LARGE SCALE GENOMIC DNA]</scope>
    <source>
        <strain evidence="11">LZ_2023a</strain>
        <tissue evidence="11">Muscle</tissue>
    </source>
</reference>